<feature type="compositionally biased region" description="Pro residues" evidence="3">
    <location>
        <begin position="493"/>
        <end position="502"/>
    </location>
</feature>
<dbReference type="GO" id="GO:0032456">
    <property type="term" value="P:endocytic recycling"/>
    <property type="evidence" value="ECO:0007669"/>
    <property type="project" value="TreeGrafter"/>
</dbReference>
<dbReference type="InterPro" id="IPR028290">
    <property type="entry name" value="WASH1"/>
</dbReference>
<evidence type="ECO:0000256" key="2">
    <source>
        <dbReference type="ARBA" id="ARBA00023203"/>
    </source>
</evidence>
<dbReference type="EMBL" id="BSXW01000276">
    <property type="protein sequence ID" value="GMF17263.1"/>
    <property type="molecule type" value="Genomic_DNA"/>
</dbReference>
<dbReference type="InterPro" id="IPR021854">
    <property type="entry name" value="WASH1_WAHD"/>
</dbReference>
<comment type="similarity">
    <text evidence="1">Belongs to the WASH1 family.</text>
</comment>
<dbReference type="AlphaFoldDB" id="A0A9W6TKT5"/>
<dbReference type="GO" id="GO:0043014">
    <property type="term" value="F:alpha-tubulin binding"/>
    <property type="evidence" value="ECO:0007669"/>
    <property type="project" value="InterPro"/>
</dbReference>
<evidence type="ECO:0000313" key="5">
    <source>
        <dbReference type="EMBL" id="GMF17263.1"/>
    </source>
</evidence>
<proteinExistence type="inferred from homology"/>
<dbReference type="GO" id="GO:0003779">
    <property type="term" value="F:actin binding"/>
    <property type="evidence" value="ECO:0007669"/>
    <property type="project" value="UniProtKB-KW"/>
</dbReference>
<keyword evidence="6" id="KW-1185">Reference proteome</keyword>
<dbReference type="GO" id="GO:0005769">
    <property type="term" value="C:early endosome"/>
    <property type="evidence" value="ECO:0007669"/>
    <property type="project" value="InterPro"/>
</dbReference>
<evidence type="ECO:0000256" key="1">
    <source>
        <dbReference type="ARBA" id="ARBA00005602"/>
    </source>
</evidence>
<dbReference type="PANTHER" id="PTHR23331">
    <property type="entry name" value="CXYORF1"/>
    <property type="match status" value="1"/>
</dbReference>
<reference evidence="5" key="1">
    <citation type="submission" date="2023-04" db="EMBL/GenBank/DDBJ databases">
        <title>Phytophthora lilii NBRC 32176.</title>
        <authorList>
            <person name="Ichikawa N."/>
            <person name="Sato H."/>
            <person name="Tonouchi N."/>
        </authorList>
    </citation>
    <scope>NUCLEOTIDE SEQUENCE</scope>
    <source>
        <strain evidence="5">NBRC 32176</strain>
    </source>
</reference>
<feature type="domain" description="WASH1 WAHD" evidence="4">
    <location>
        <begin position="31"/>
        <end position="217"/>
    </location>
</feature>
<organism evidence="5 6">
    <name type="scientific">Phytophthora lilii</name>
    <dbReference type="NCBI Taxonomy" id="2077276"/>
    <lineage>
        <taxon>Eukaryota</taxon>
        <taxon>Sar</taxon>
        <taxon>Stramenopiles</taxon>
        <taxon>Oomycota</taxon>
        <taxon>Peronosporomycetes</taxon>
        <taxon>Peronosporales</taxon>
        <taxon>Peronosporaceae</taxon>
        <taxon>Phytophthora</taxon>
    </lineage>
</organism>
<protein>
    <submittedName>
        <fullName evidence="5">Unnamed protein product</fullName>
    </submittedName>
</protein>
<keyword evidence="2" id="KW-0009">Actin-binding</keyword>
<dbReference type="Proteomes" id="UP001165083">
    <property type="component" value="Unassembled WGS sequence"/>
</dbReference>
<gene>
    <name evidence="5" type="ORF">Plil01_000628700</name>
</gene>
<comment type="caution">
    <text evidence="5">The sequence shown here is derived from an EMBL/GenBank/DDBJ whole genome shotgun (WGS) entry which is preliminary data.</text>
</comment>
<dbReference type="Pfam" id="PF11945">
    <property type="entry name" value="WASH_WAHD"/>
    <property type="match status" value="1"/>
</dbReference>
<evidence type="ECO:0000313" key="6">
    <source>
        <dbReference type="Proteomes" id="UP001165083"/>
    </source>
</evidence>
<dbReference type="GO" id="GO:0042147">
    <property type="term" value="P:retrograde transport, endosome to Golgi"/>
    <property type="evidence" value="ECO:0007669"/>
    <property type="project" value="TreeGrafter"/>
</dbReference>
<feature type="compositionally biased region" description="Pro residues" evidence="3">
    <location>
        <begin position="379"/>
        <end position="389"/>
    </location>
</feature>
<dbReference type="GO" id="GO:0071203">
    <property type="term" value="C:WASH complex"/>
    <property type="evidence" value="ECO:0007669"/>
    <property type="project" value="InterPro"/>
</dbReference>
<name>A0A9W6TKT5_9STRA</name>
<dbReference type="PANTHER" id="PTHR23331:SF1">
    <property type="entry name" value="WASH COMPLEX SUBUNIT 1"/>
    <property type="match status" value="1"/>
</dbReference>
<evidence type="ECO:0000256" key="3">
    <source>
        <dbReference type="SAM" id="MobiDB-lite"/>
    </source>
</evidence>
<feature type="compositionally biased region" description="Basic and acidic residues" evidence="3">
    <location>
        <begin position="522"/>
        <end position="536"/>
    </location>
</feature>
<feature type="compositionally biased region" description="Basic and acidic residues" evidence="3">
    <location>
        <begin position="465"/>
        <end position="477"/>
    </location>
</feature>
<dbReference type="OrthoDB" id="307871at2759"/>
<sequence>MSHNATSWLLPHAHLGLYPPPTLPSAMQTSQVYAVDRVYGDLQPQFVAKDVLKALSQLDAVVGDVFNRLAHKLAQEKQRVGDVDRRISVCQAKVNALTARRSSNKPTTVFSTSKYPAPKTLPLPKTLFHDKPYADAPPLAPDADDDMHFLPAEPLPPAQRGQHMAEVVELFEKVNEYQKTQQPEADMEKEGLGRLPEYIPSVGSVLLFNSGENPYQKVRGEEEHVCLERGLIVLWCSTRRGTTCWARTTKRRRRNGRSWLRHRARSSTEMNSYPAVHGLNYEFHPSMGIMPDMSAKLPTNLPLENIADYKYAQEGNTSIAPSMFQDKSLPDLPSVANFEEGPVAQEPTDQNFQVGPVDGAPPPPPPAPTVDFTKIDDGAPPPPPPPPPQGDEEDDSAPPPPPPPMTNGEDEDAPPPPPPQEVDPTEKKADPLAKTGDSANKPLTIAEEMQQRMLRRQAAISGKQDQMEQRREREKAAAKPVTVLTAKEVTAPVQPPPPPPPSDDGQQHNKLPTLAMSDDGSDDGRGHISDDDKSNDGDDFLAQIRNIKKKQEEGGQASSQPKQPPPPPKTQEVKNPVADFESVRELFPDARFLLLWRVSDCCSCVFSK</sequence>
<dbReference type="GO" id="GO:0043015">
    <property type="term" value="F:gamma-tubulin binding"/>
    <property type="evidence" value="ECO:0007669"/>
    <property type="project" value="TreeGrafter"/>
</dbReference>
<feature type="compositionally biased region" description="Pro residues" evidence="3">
    <location>
        <begin position="359"/>
        <end position="368"/>
    </location>
</feature>
<dbReference type="GO" id="GO:0005829">
    <property type="term" value="C:cytosol"/>
    <property type="evidence" value="ECO:0007669"/>
    <property type="project" value="GOC"/>
</dbReference>
<dbReference type="GO" id="GO:0055037">
    <property type="term" value="C:recycling endosome"/>
    <property type="evidence" value="ECO:0007669"/>
    <property type="project" value="TreeGrafter"/>
</dbReference>
<dbReference type="GO" id="GO:0006887">
    <property type="term" value="P:exocytosis"/>
    <property type="evidence" value="ECO:0007669"/>
    <property type="project" value="TreeGrafter"/>
</dbReference>
<accession>A0A9W6TKT5</accession>
<dbReference type="GO" id="GO:0034314">
    <property type="term" value="P:Arp2/3 complex-mediated actin nucleation"/>
    <property type="evidence" value="ECO:0007669"/>
    <property type="project" value="InterPro"/>
</dbReference>
<evidence type="ECO:0000259" key="4">
    <source>
        <dbReference type="Pfam" id="PF11945"/>
    </source>
</evidence>
<feature type="region of interest" description="Disordered" evidence="3">
    <location>
        <begin position="346"/>
        <end position="577"/>
    </location>
</feature>